<dbReference type="InterPro" id="IPR005467">
    <property type="entry name" value="His_kinase_dom"/>
</dbReference>
<dbReference type="CDD" id="cd00082">
    <property type="entry name" value="HisKA"/>
    <property type="match status" value="1"/>
</dbReference>
<protein>
    <recommendedName>
        <fullName evidence="2">histidine kinase</fullName>
        <ecNumber evidence="2">2.7.13.3</ecNumber>
    </recommendedName>
</protein>
<dbReference type="InterPro" id="IPR036890">
    <property type="entry name" value="HATPase_C_sf"/>
</dbReference>
<dbReference type="PANTHER" id="PTHR45339:SF5">
    <property type="entry name" value="HISTIDINE KINASE"/>
    <property type="match status" value="1"/>
</dbReference>
<feature type="modified residue" description="4-aspartylphosphate" evidence="4">
    <location>
        <position position="732"/>
    </location>
</feature>
<keyword evidence="9" id="KW-1185">Reference proteome</keyword>
<evidence type="ECO:0000259" key="6">
    <source>
        <dbReference type="PROSITE" id="PS50109"/>
    </source>
</evidence>
<comment type="catalytic activity">
    <reaction evidence="1">
        <text>ATP + protein L-histidine = ADP + protein N-phospho-L-histidine.</text>
        <dbReference type="EC" id="2.7.13.3"/>
    </reaction>
</comment>
<feature type="domain" description="Response regulatory" evidence="7">
    <location>
        <begin position="683"/>
        <end position="795"/>
    </location>
</feature>
<dbReference type="CDD" id="cd16922">
    <property type="entry name" value="HATPase_EvgS-ArcB-TorS-like"/>
    <property type="match status" value="1"/>
</dbReference>
<dbReference type="AlphaFoldDB" id="A0A316ACP9"/>
<name>A0A316ACP9_9BACT</name>
<dbReference type="InterPro" id="IPR011623">
    <property type="entry name" value="7TMR_DISM_rcpt_extracell_dom1"/>
</dbReference>
<keyword evidence="5" id="KW-0812">Transmembrane</keyword>
<dbReference type="OrthoDB" id="9811889at2"/>
<dbReference type="PRINTS" id="PR00344">
    <property type="entry name" value="BCTRLSENSOR"/>
</dbReference>
<dbReference type="PROSITE" id="PS50109">
    <property type="entry name" value="HIS_KIN"/>
    <property type="match status" value="1"/>
</dbReference>
<evidence type="ECO:0000256" key="5">
    <source>
        <dbReference type="SAM" id="Phobius"/>
    </source>
</evidence>
<dbReference type="Gene3D" id="1.10.287.130">
    <property type="match status" value="1"/>
</dbReference>
<dbReference type="FunFam" id="3.30.565.10:FF:000010">
    <property type="entry name" value="Sensor histidine kinase RcsC"/>
    <property type="match status" value="1"/>
</dbReference>
<dbReference type="Pfam" id="PF00512">
    <property type="entry name" value="HisKA"/>
    <property type="match status" value="1"/>
</dbReference>
<evidence type="ECO:0000256" key="3">
    <source>
        <dbReference type="ARBA" id="ARBA00022553"/>
    </source>
</evidence>
<dbReference type="Pfam" id="PF07695">
    <property type="entry name" value="7TMR-DISM_7TM"/>
    <property type="match status" value="1"/>
</dbReference>
<accession>A0A316ACP9</accession>
<dbReference type="SUPFAM" id="SSF52172">
    <property type="entry name" value="CheY-like"/>
    <property type="match status" value="1"/>
</dbReference>
<dbReference type="GO" id="GO:0000155">
    <property type="term" value="F:phosphorelay sensor kinase activity"/>
    <property type="evidence" value="ECO:0007669"/>
    <property type="project" value="InterPro"/>
</dbReference>
<dbReference type="Gene3D" id="3.30.565.10">
    <property type="entry name" value="Histidine kinase-like ATPase, C-terminal domain"/>
    <property type="match status" value="1"/>
</dbReference>
<feature type="transmembrane region" description="Helical" evidence="5">
    <location>
        <begin position="218"/>
        <end position="238"/>
    </location>
</feature>
<feature type="transmembrane region" description="Helical" evidence="5">
    <location>
        <begin position="245"/>
        <end position="266"/>
    </location>
</feature>
<gene>
    <name evidence="8" type="ORF">CLV98_11342</name>
</gene>
<evidence type="ECO:0000313" key="9">
    <source>
        <dbReference type="Proteomes" id="UP000245880"/>
    </source>
</evidence>
<dbReference type="EMBL" id="QGDT01000013">
    <property type="protein sequence ID" value="PWJ55566.1"/>
    <property type="molecule type" value="Genomic_DNA"/>
</dbReference>
<evidence type="ECO:0000256" key="4">
    <source>
        <dbReference type="PROSITE-ProRule" id="PRU00169"/>
    </source>
</evidence>
<feature type="transmembrane region" description="Helical" evidence="5">
    <location>
        <begin position="368"/>
        <end position="391"/>
    </location>
</feature>
<feature type="domain" description="Histidine kinase" evidence="6">
    <location>
        <begin position="441"/>
        <end position="654"/>
    </location>
</feature>
<dbReference type="InterPro" id="IPR004358">
    <property type="entry name" value="Sig_transdc_His_kin-like_C"/>
</dbReference>
<evidence type="ECO:0000256" key="1">
    <source>
        <dbReference type="ARBA" id="ARBA00000085"/>
    </source>
</evidence>
<dbReference type="SMART" id="SM00387">
    <property type="entry name" value="HATPase_c"/>
    <property type="match status" value="1"/>
</dbReference>
<dbReference type="Pfam" id="PF00072">
    <property type="entry name" value="Response_reg"/>
    <property type="match status" value="1"/>
</dbReference>
<keyword evidence="5" id="KW-1133">Transmembrane helix</keyword>
<proteinExistence type="predicted"/>
<dbReference type="Gene3D" id="3.40.50.2300">
    <property type="match status" value="1"/>
</dbReference>
<evidence type="ECO:0000256" key="2">
    <source>
        <dbReference type="ARBA" id="ARBA00012438"/>
    </source>
</evidence>
<dbReference type="PANTHER" id="PTHR45339">
    <property type="entry name" value="HYBRID SIGNAL TRANSDUCTION HISTIDINE KINASE J"/>
    <property type="match status" value="1"/>
</dbReference>
<feature type="transmembrane region" description="Helical" evidence="5">
    <location>
        <begin position="310"/>
        <end position="333"/>
    </location>
</feature>
<dbReference type="InterPro" id="IPR036097">
    <property type="entry name" value="HisK_dim/P_sf"/>
</dbReference>
<dbReference type="PROSITE" id="PS50110">
    <property type="entry name" value="RESPONSE_REGULATORY"/>
    <property type="match status" value="1"/>
</dbReference>
<keyword evidence="5" id="KW-0472">Membrane</keyword>
<keyword evidence="8" id="KW-0808">Transferase</keyword>
<dbReference type="InterPro" id="IPR003661">
    <property type="entry name" value="HisK_dim/P_dom"/>
</dbReference>
<sequence>MYTLQDEQIVIYKKNWHYLWLVVLLLLGTTLTAQADRPPSRIPGILDLRTTNFDNGYRLLKGQWKFYWEHFQKPNDTGSPSGTPSMPYFEYKKFPDFWTHYTWKGASLPATGYASMQLKILLPKESKNLGLLIPDLNTSYALFLGDSLLVETGKVATSESMSQPYWATKIIPIYGDSLLLTLHIANYQHAKGGGMVEPIRIGRLADLKQASLTNGAQYWFLTGSIVIIGLLFLGLYFFSNQDKPLLYFALFCLLYSYRIIGTSEYLLHDVFPSLPWRIAIHLEYLTLFLSVGMFVLYTRSLFPKDAPQKLMSVLAFICFGYALITILTPPLVFTNLIDSFILLVVLYIGMAFYVYWKAYGNKRIGAQYALLSTVAICMLIIFLIFDYYGIIALSRPILIIGYFAFFTFQSLILPFRFSYILKKAKEEAVLGLKTKNEFMSSMSHEIRTPLNAVIGMAHVMQKENPRDDQRQHLDVLLFSANNLLGIVNDILDLNKIEAGKISFHYEPTDLDQLVGKVMKVIKYSASRTQVNFVQDTLPVRGIPLMADAQKLTQILTNLLSNANKFTTNGEIKCRINIESRTDKVITLKISVSDTGIGIPIEKQKLIFDRFTQVDSTFTRSVEGAGLGLSITKQILKEQQIDIQLSSTPGAGSNFYWYQTFELATAVPTTPTPSSVVSPLKGVSILIVEDIKLNVIVLQKFLIKWGADSVIAQNGQEALDLFDPLSHQLILMDLHMPIMDGYQASRALRKRGVTTPIIALTADIGSIDKIKQSGMNDLILKPYNPTQLLQTILQHIPSEAIKHQESASPDHS</sequence>
<evidence type="ECO:0000259" key="7">
    <source>
        <dbReference type="PROSITE" id="PS50110"/>
    </source>
</evidence>
<dbReference type="SUPFAM" id="SSF47384">
    <property type="entry name" value="Homodimeric domain of signal transducing histidine kinase"/>
    <property type="match status" value="1"/>
</dbReference>
<feature type="transmembrane region" description="Helical" evidence="5">
    <location>
        <begin position="339"/>
        <end position="356"/>
    </location>
</feature>
<feature type="transmembrane region" description="Helical" evidence="5">
    <location>
        <begin position="397"/>
        <end position="415"/>
    </location>
</feature>
<dbReference type="SUPFAM" id="SSF55874">
    <property type="entry name" value="ATPase domain of HSP90 chaperone/DNA topoisomerase II/histidine kinase"/>
    <property type="match status" value="1"/>
</dbReference>
<dbReference type="InterPro" id="IPR001789">
    <property type="entry name" value="Sig_transdc_resp-reg_receiver"/>
</dbReference>
<reference evidence="8 9" key="1">
    <citation type="submission" date="2018-03" db="EMBL/GenBank/DDBJ databases">
        <title>Genomic Encyclopedia of Archaeal and Bacterial Type Strains, Phase II (KMG-II): from individual species to whole genera.</title>
        <authorList>
            <person name="Goeker M."/>
        </authorList>
    </citation>
    <scope>NUCLEOTIDE SEQUENCE [LARGE SCALE GENOMIC DNA]</scope>
    <source>
        <strain evidence="8 9">DSM 100346</strain>
    </source>
</reference>
<dbReference type="InterPro" id="IPR011006">
    <property type="entry name" value="CheY-like_superfamily"/>
</dbReference>
<keyword evidence="8" id="KW-0418">Kinase</keyword>
<dbReference type="InterPro" id="IPR003594">
    <property type="entry name" value="HATPase_dom"/>
</dbReference>
<organism evidence="8 9">
    <name type="scientific">Dyadobacter jejuensis</name>
    <dbReference type="NCBI Taxonomy" id="1082580"/>
    <lineage>
        <taxon>Bacteria</taxon>
        <taxon>Pseudomonadati</taxon>
        <taxon>Bacteroidota</taxon>
        <taxon>Cytophagia</taxon>
        <taxon>Cytophagales</taxon>
        <taxon>Spirosomataceae</taxon>
        <taxon>Dyadobacter</taxon>
    </lineage>
</organism>
<dbReference type="Proteomes" id="UP000245880">
    <property type="component" value="Unassembled WGS sequence"/>
</dbReference>
<dbReference type="Pfam" id="PF02518">
    <property type="entry name" value="HATPase_c"/>
    <property type="match status" value="1"/>
</dbReference>
<dbReference type="SMART" id="SM00388">
    <property type="entry name" value="HisKA"/>
    <property type="match status" value="1"/>
</dbReference>
<dbReference type="SMART" id="SM00448">
    <property type="entry name" value="REC"/>
    <property type="match status" value="1"/>
</dbReference>
<feature type="transmembrane region" description="Helical" evidence="5">
    <location>
        <begin position="278"/>
        <end position="298"/>
    </location>
</feature>
<dbReference type="CDD" id="cd17546">
    <property type="entry name" value="REC_hyHK_CKI1_RcsC-like"/>
    <property type="match status" value="1"/>
</dbReference>
<evidence type="ECO:0000313" key="8">
    <source>
        <dbReference type="EMBL" id="PWJ55566.1"/>
    </source>
</evidence>
<keyword evidence="3 4" id="KW-0597">Phosphoprotein</keyword>
<dbReference type="EC" id="2.7.13.3" evidence="2"/>
<comment type="caution">
    <text evidence="8">The sequence shown here is derived from an EMBL/GenBank/DDBJ whole genome shotgun (WGS) entry which is preliminary data.</text>
</comment>
<dbReference type="RefSeq" id="WP_109677015.1">
    <property type="nucleotide sequence ID" value="NZ_QGDT01000013.1"/>
</dbReference>